<dbReference type="Pfam" id="PF04223">
    <property type="entry name" value="CitF"/>
    <property type="match status" value="1"/>
</dbReference>
<sequence>MGPSSNAHVGHCNVLNPAPNTKGHLMSINTLNNPLSVLEVERYALTPYTQAHAITPHLLDEPAKKNRKVKSSIREAIVDLGLKDGMTISFHHAFRGGDKTVNLVMEEIAELGIKNLTLASSSLTSCHSPLIEHIKNGVVSKIYTSGIRGALADSISNGLLDEPVHIHSHGGRVHLIQSGELYIDMAFIGVPCCDEFGNANGFKGKSNCGSLGYAKVDAEHAEKVVMLTEAIVGFPNFPASITQDRVDAVVQVAEVGDPSKIGGDATRMTTNPRELLIAKRAAEVIEHSGYFYDGFSMQTGSGGASLAVARFLKEKMLRQDIRASFALGGITATMVDMHEQGLIDYLLDVQCFDSVAAGSLARNPHHLEISANEYANPSSKGAAVDRLDVVILSALEIDTQFNVNVITGSDGVIRGASGGHCDTAAAANLSIIVAPLVRGRIPTLVEKVTNVITPGSTIDVLVTDQGIAVNPNRPELKARFIEAQLPVVEIEALQQRAELLTGKPQPLQFEDKTVAFVHYRDGSIIDVIKQVKSL</sequence>
<dbReference type="GO" id="GO:0005737">
    <property type="term" value="C:cytoplasm"/>
    <property type="evidence" value="ECO:0007669"/>
    <property type="project" value="UniProtKB-SubCell"/>
</dbReference>
<proteinExistence type="predicted"/>
<dbReference type="GO" id="GO:0008814">
    <property type="term" value="F:citrate CoA-transferase activity"/>
    <property type="evidence" value="ECO:0007669"/>
    <property type="project" value="UniProtKB-UniRule"/>
</dbReference>
<dbReference type="EC" id="2.8.3.10" evidence="1"/>
<dbReference type="AlphaFoldDB" id="A0A0H3AJQ3"/>
<dbReference type="GO" id="GO:0006084">
    <property type="term" value="P:acetyl-CoA metabolic process"/>
    <property type="evidence" value="ECO:0007669"/>
    <property type="project" value="UniProtKB-UniRule"/>
</dbReference>
<dbReference type="PANTHER" id="PTHR40596:SF1">
    <property type="entry name" value="CITRATE LYASE ALPHA CHAIN"/>
    <property type="match status" value="1"/>
</dbReference>
<dbReference type="SUPFAM" id="SSF100950">
    <property type="entry name" value="NagB/RpiA/CoA transferase-like"/>
    <property type="match status" value="2"/>
</dbReference>
<dbReference type="EMBL" id="CP000627">
    <property type="protein sequence ID" value="ABQ21413.1"/>
    <property type="molecule type" value="Genomic_DNA"/>
</dbReference>
<organism evidence="2 3">
    <name type="scientific">Vibrio cholerae serotype O1 (strain ATCC 39541 / Classical Ogawa 395 / O395)</name>
    <dbReference type="NCBI Taxonomy" id="345073"/>
    <lineage>
        <taxon>Bacteria</taxon>
        <taxon>Pseudomonadati</taxon>
        <taxon>Pseudomonadota</taxon>
        <taxon>Gammaproteobacteria</taxon>
        <taxon>Vibrionales</taxon>
        <taxon>Vibrionaceae</taxon>
        <taxon>Vibrio</taxon>
    </lineage>
</organism>
<comment type="catalytic activity">
    <reaction evidence="1">
        <text>citrate = oxaloacetate + acetate</text>
        <dbReference type="Rhea" id="RHEA:10760"/>
        <dbReference type="ChEBI" id="CHEBI:16452"/>
        <dbReference type="ChEBI" id="CHEBI:16947"/>
        <dbReference type="ChEBI" id="CHEBI:30089"/>
        <dbReference type="EC" id="4.1.3.6"/>
    </reaction>
</comment>
<dbReference type="PATRIC" id="fig|345073.21.peg.788"/>
<dbReference type="GO" id="GO:0009346">
    <property type="term" value="C:ATP-independent citrate lyase complex"/>
    <property type="evidence" value="ECO:0007669"/>
    <property type="project" value="UniProtKB-UniRule"/>
</dbReference>
<protein>
    <recommendedName>
        <fullName evidence="1">Citrate lyase alpha chain</fullName>
        <shortName evidence="1">Citrase alpha chain</shortName>
        <ecNumber evidence="1">2.8.3.10</ecNumber>
        <ecNumber evidence="1">4.1.3.6</ecNumber>
    </recommendedName>
    <alternativeName>
        <fullName evidence="1">Citrate (pro-3S)-lyase alpha chain</fullName>
    </alternativeName>
    <alternativeName>
        <fullName evidence="1">Citrate CoA-transferase subunit</fullName>
    </alternativeName>
</protein>
<evidence type="ECO:0000256" key="1">
    <source>
        <dbReference type="PIRNR" id="PIRNR009451"/>
    </source>
</evidence>
<dbReference type="eggNOG" id="COG3051">
    <property type="taxonomic scope" value="Bacteria"/>
</dbReference>
<dbReference type="Proteomes" id="UP000000249">
    <property type="component" value="Chromosome 1"/>
</dbReference>
<keyword evidence="1 2" id="KW-0456">Lyase</keyword>
<reference evidence="2 3" key="1">
    <citation type="submission" date="2007-03" db="EMBL/GenBank/DDBJ databases">
        <authorList>
            <person name="Heidelberg J."/>
        </authorList>
    </citation>
    <scope>NUCLEOTIDE SEQUENCE [LARGE SCALE GENOMIC DNA]</scope>
    <source>
        <strain evidence="3">ATCC 39541 / Classical Ogawa 395 / O395</strain>
    </source>
</reference>
<comment type="subcellular location">
    <subcellularLocation>
        <location evidence="1">Cytoplasm</location>
    </subcellularLocation>
</comment>
<dbReference type="NCBIfam" id="TIGR01584">
    <property type="entry name" value="citF"/>
    <property type="match status" value="1"/>
</dbReference>
<dbReference type="FunFam" id="3.40.1080.10:FF:000014">
    <property type="entry name" value="Citrate lyase alpha chain"/>
    <property type="match status" value="1"/>
</dbReference>
<dbReference type="PIRSF" id="PIRSF009451">
    <property type="entry name" value="Citrt_lyas_alpha"/>
    <property type="match status" value="1"/>
</dbReference>
<dbReference type="InterPro" id="IPR006472">
    <property type="entry name" value="Citrate_lyase_asu"/>
</dbReference>
<dbReference type="Gene3D" id="3.40.1080.10">
    <property type="entry name" value="Glutaconate Coenzyme A-transferase"/>
    <property type="match status" value="2"/>
</dbReference>
<dbReference type="InterPro" id="IPR037171">
    <property type="entry name" value="NagB/RpiA_transferase-like"/>
</dbReference>
<name>A0A0H3AJQ3_VIBC3</name>
<dbReference type="PANTHER" id="PTHR40596">
    <property type="entry name" value="CITRATE LYASE ALPHA CHAIN"/>
    <property type="match status" value="1"/>
</dbReference>
<evidence type="ECO:0000313" key="2">
    <source>
        <dbReference type="EMBL" id="ABQ21413.1"/>
    </source>
</evidence>
<gene>
    <name evidence="2" type="primary">citF</name>
    <name evidence="2" type="ordered locus">VC0395_A0326</name>
</gene>
<accession>A0A0H3AJQ3</accession>
<dbReference type="KEGG" id="vco:VC0395_A0326"/>
<evidence type="ECO:0000313" key="3">
    <source>
        <dbReference type="Proteomes" id="UP000000249"/>
    </source>
</evidence>
<dbReference type="EC" id="4.1.3.6" evidence="1"/>
<keyword evidence="1" id="KW-0808">Transferase</keyword>
<keyword evidence="1" id="KW-0963">Cytoplasm</keyword>
<dbReference type="GO" id="GO:0008815">
    <property type="term" value="F:citrate (pro-3S)-lyase activity"/>
    <property type="evidence" value="ECO:0007669"/>
    <property type="project" value="UniProtKB-UniRule"/>
</dbReference>
<dbReference type="KEGG" id="vcr:VC395_0816"/>
<comment type="catalytic activity">
    <reaction evidence="1">
        <text>citrate + acetyl-CoA = (3S)-citryl-CoA + acetate</text>
        <dbReference type="Rhea" id="RHEA:19405"/>
        <dbReference type="ChEBI" id="CHEBI:16947"/>
        <dbReference type="ChEBI" id="CHEBI:30089"/>
        <dbReference type="ChEBI" id="CHEBI:57288"/>
        <dbReference type="ChEBI" id="CHEBI:57321"/>
        <dbReference type="EC" id="2.8.3.10"/>
    </reaction>
</comment>